<dbReference type="CDD" id="cd02440">
    <property type="entry name" value="AdoMet_MTases"/>
    <property type="match status" value="1"/>
</dbReference>
<dbReference type="GO" id="GO:0008168">
    <property type="term" value="F:methyltransferase activity"/>
    <property type="evidence" value="ECO:0007669"/>
    <property type="project" value="UniProtKB-KW"/>
</dbReference>
<dbReference type="InterPro" id="IPR041698">
    <property type="entry name" value="Methyltransf_25"/>
</dbReference>
<evidence type="ECO:0000256" key="2">
    <source>
        <dbReference type="ARBA" id="ARBA00022679"/>
    </source>
</evidence>
<dbReference type="SUPFAM" id="SSF53335">
    <property type="entry name" value="S-adenosyl-L-methionine-dependent methyltransferases"/>
    <property type="match status" value="1"/>
</dbReference>
<proteinExistence type="predicted"/>
<evidence type="ECO:0000256" key="1">
    <source>
        <dbReference type="ARBA" id="ARBA00022603"/>
    </source>
</evidence>
<dbReference type="Pfam" id="PF13649">
    <property type="entry name" value="Methyltransf_25"/>
    <property type="match status" value="1"/>
</dbReference>
<sequence>MAAVYDSIAQQYKNTNELPFCQYIEEYTYLPLLGDLSGKSILDLGCGEGRYTRKIKKKGAAQVVGVDISGKMIELARQEEKKKPLGIDYIVRDICELGEIDRFDMVVGSYFLNHAKTREELLKMCQSIYINLKPGGRFVTINNNSEQSPDSYSKTKKYGYTKSISGSLYEGAPITVTLTAAEGQEVSVVDYYLSNATHDSVFRSVGFKEIHWHPLSVSPEGIQELGQEYWQDFLDCETDVCIECMK</sequence>
<accession>A0A450XT43</accession>
<dbReference type="GO" id="GO:0032259">
    <property type="term" value="P:methylation"/>
    <property type="evidence" value="ECO:0007669"/>
    <property type="project" value="UniProtKB-KW"/>
</dbReference>
<protein>
    <submittedName>
        <fullName evidence="5">Ubiquinone/menaquinone biosynthesis C-methylase UbiE</fullName>
    </submittedName>
</protein>
<keyword evidence="5" id="KW-0830">Ubiquinone</keyword>
<dbReference type="EMBL" id="CAADFP010000166">
    <property type="protein sequence ID" value="VFK32418.1"/>
    <property type="molecule type" value="Genomic_DNA"/>
</dbReference>
<feature type="domain" description="Methyltransferase" evidence="3">
    <location>
        <begin position="41"/>
        <end position="136"/>
    </location>
</feature>
<evidence type="ECO:0000313" key="5">
    <source>
        <dbReference type="EMBL" id="VFK32418.1"/>
    </source>
</evidence>
<dbReference type="Gene3D" id="3.40.50.150">
    <property type="entry name" value="Vaccinia Virus protein VP39"/>
    <property type="match status" value="1"/>
</dbReference>
<keyword evidence="1 5" id="KW-0489">Methyltransferase</keyword>
<evidence type="ECO:0000259" key="3">
    <source>
        <dbReference type="Pfam" id="PF13649"/>
    </source>
</evidence>
<gene>
    <name evidence="4" type="ORF">BECKLPF1236A_GA0070988_101728</name>
    <name evidence="5" type="ORF">BECKLPF1236C_GA0070990_101663</name>
</gene>
<dbReference type="AlphaFoldDB" id="A0A450XT43"/>
<dbReference type="PANTHER" id="PTHR43861:SF1">
    <property type="entry name" value="TRANS-ACONITATE 2-METHYLTRANSFERASE"/>
    <property type="match status" value="1"/>
</dbReference>
<organism evidence="5">
    <name type="scientific">Candidatus Kentrum sp. LPFa</name>
    <dbReference type="NCBI Taxonomy" id="2126335"/>
    <lineage>
        <taxon>Bacteria</taxon>
        <taxon>Pseudomonadati</taxon>
        <taxon>Pseudomonadota</taxon>
        <taxon>Gammaproteobacteria</taxon>
        <taxon>Candidatus Kentrum</taxon>
    </lineage>
</organism>
<name>A0A450XT43_9GAMM</name>
<keyword evidence="2" id="KW-0808">Transferase</keyword>
<reference evidence="5" key="1">
    <citation type="submission" date="2019-02" db="EMBL/GenBank/DDBJ databases">
        <authorList>
            <person name="Gruber-Vodicka R. H."/>
            <person name="Seah K. B. B."/>
        </authorList>
    </citation>
    <scope>NUCLEOTIDE SEQUENCE</scope>
    <source>
        <strain evidence="4">BECK_S312</strain>
        <strain evidence="5">BECK_S426</strain>
    </source>
</reference>
<dbReference type="InterPro" id="IPR029063">
    <property type="entry name" value="SAM-dependent_MTases_sf"/>
</dbReference>
<dbReference type="EMBL" id="CAADFM010000172">
    <property type="protein sequence ID" value="VFK17525.1"/>
    <property type="molecule type" value="Genomic_DNA"/>
</dbReference>
<evidence type="ECO:0000313" key="4">
    <source>
        <dbReference type="EMBL" id="VFK17525.1"/>
    </source>
</evidence>
<dbReference type="PANTHER" id="PTHR43861">
    <property type="entry name" value="TRANS-ACONITATE 2-METHYLTRANSFERASE-RELATED"/>
    <property type="match status" value="1"/>
</dbReference>